<dbReference type="OrthoDB" id="8159080at2"/>
<keyword evidence="1" id="KW-0732">Signal</keyword>
<comment type="caution">
    <text evidence="2">The sequence shown here is derived from an EMBL/GenBank/DDBJ whole genome shotgun (WGS) entry which is preliminary data.</text>
</comment>
<keyword evidence="3" id="KW-1185">Reference proteome</keyword>
<dbReference type="Proteomes" id="UP000323142">
    <property type="component" value="Unassembled WGS sequence"/>
</dbReference>
<gene>
    <name evidence="2" type="ORF">F0L46_11760</name>
</gene>
<sequence length="161" mass="17640">MNRFVAAAMVVVGLVGAAEAKNFAVPSNDPALTMSVPDDWIIQKIDYGFSARTPNEDVVIYVEAATAKNLDAMLATNDQWMRDNGIKKVTPKQTEGNFAGLEATNFRYDTTDKNGPTRVDLMLLPGGKNRVIMFSIWGSEDERAEHRDAIDAIMGSVKSLN</sequence>
<accession>A0A5B2VEY1</accession>
<organism evidence="2 3">
    <name type="scientific">Salinarimonas soli</name>
    <dbReference type="NCBI Taxonomy" id="1638099"/>
    <lineage>
        <taxon>Bacteria</taxon>
        <taxon>Pseudomonadati</taxon>
        <taxon>Pseudomonadota</taxon>
        <taxon>Alphaproteobacteria</taxon>
        <taxon>Hyphomicrobiales</taxon>
        <taxon>Salinarimonadaceae</taxon>
        <taxon>Salinarimonas</taxon>
    </lineage>
</organism>
<dbReference type="EMBL" id="VUOA01000021">
    <property type="protein sequence ID" value="KAA2236942.1"/>
    <property type="molecule type" value="Genomic_DNA"/>
</dbReference>
<dbReference type="RefSeq" id="WP_149817708.1">
    <property type="nucleotide sequence ID" value="NZ_VUOA01000021.1"/>
</dbReference>
<reference evidence="2 3" key="2">
    <citation type="submission" date="2019-09" db="EMBL/GenBank/DDBJ databases">
        <authorList>
            <person name="Jin C."/>
        </authorList>
    </citation>
    <scope>NUCLEOTIDE SEQUENCE [LARGE SCALE GENOMIC DNA]</scope>
    <source>
        <strain evidence="2 3">BN140002</strain>
    </source>
</reference>
<dbReference type="Gene3D" id="3.40.1000.10">
    <property type="entry name" value="Mog1/PsbP, alpha/beta/alpha sandwich"/>
    <property type="match status" value="1"/>
</dbReference>
<feature type="signal peptide" evidence="1">
    <location>
        <begin position="1"/>
        <end position="20"/>
    </location>
</feature>
<evidence type="ECO:0008006" key="4">
    <source>
        <dbReference type="Google" id="ProtNLM"/>
    </source>
</evidence>
<feature type="chain" id="PRO_5022987408" description="Histidine kinase" evidence="1">
    <location>
        <begin position="21"/>
        <end position="161"/>
    </location>
</feature>
<evidence type="ECO:0000313" key="3">
    <source>
        <dbReference type="Proteomes" id="UP000323142"/>
    </source>
</evidence>
<proteinExistence type="predicted"/>
<dbReference type="AlphaFoldDB" id="A0A5B2VEY1"/>
<protein>
    <recommendedName>
        <fullName evidence="4">Histidine kinase</fullName>
    </recommendedName>
</protein>
<name>A0A5B2VEY1_9HYPH</name>
<evidence type="ECO:0000313" key="2">
    <source>
        <dbReference type="EMBL" id="KAA2236942.1"/>
    </source>
</evidence>
<evidence type="ECO:0000256" key="1">
    <source>
        <dbReference type="SAM" id="SignalP"/>
    </source>
</evidence>
<reference evidence="2 3" key="1">
    <citation type="submission" date="2019-09" db="EMBL/GenBank/DDBJ databases">
        <title>Salinarimonas rosea gen. nov., sp. nov., a new member of the a-2 subgroup of the Proteobacteria.</title>
        <authorList>
            <person name="Liu J."/>
        </authorList>
    </citation>
    <scope>NUCLEOTIDE SEQUENCE [LARGE SCALE GENOMIC DNA]</scope>
    <source>
        <strain evidence="2 3">BN140002</strain>
    </source>
</reference>